<keyword evidence="1" id="KW-0732">Signal</keyword>
<sequence>MRKASLSLLIAALTLAGCAASPKLLPPQSKPQLDSALAAVCEIPDEPGAADYDVWQAWGEHVVLPSLTTFYHPAQ</sequence>
<keyword evidence="3" id="KW-1185">Reference proteome</keyword>
<dbReference type="Proteomes" id="UP000343317">
    <property type="component" value="Unassembled WGS sequence"/>
</dbReference>
<evidence type="ECO:0000313" key="2">
    <source>
        <dbReference type="EMBL" id="VVE59138.1"/>
    </source>
</evidence>
<reference evidence="2 3" key="1">
    <citation type="submission" date="2019-08" db="EMBL/GenBank/DDBJ databases">
        <authorList>
            <person name="Peeters C."/>
        </authorList>
    </citation>
    <scope>NUCLEOTIDE SEQUENCE [LARGE SCALE GENOMIC DNA]</scope>
    <source>
        <strain evidence="2 3">LMG 31112</strain>
    </source>
</reference>
<gene>
    <name evidence="2" type="ORF">PHO31112_05428</name>
</gene>
<organism evidence="2 3">
    <name type="scientific">Pandoraea horticolens</name>
    <dbReference type="NCBI Taxonomy" id="2508298"/>
    <lineage>
        <taxon>Bacteria</taxon>
        <taxon>Pseudomonadati</taxon>
        <taxon>Pseudomonadota</taxon>
        <taxon>Betaproteobacteria</taxon>
        <taxon>Burkholderiales</taxon>
        <taxon>Burkholderiaceae</taxon>
        <taxon>Pandoraea</taxon>
    </lineage>
</organism>
<accession>A0A5E4ZE37</accession>
<feature type="chain" id="PRO_5023004542" description="Lipoprotein" evidence="1">
    <location>
        <begin position="20"/>
        <end position="75"/>
    </location>
</feature>
<dbReference type="AlphaFoldDB" id="A0A5E4ZE37"/>
<dbReference type="EMBL" id="CABPSM010000047">
    <property type="protein sequence ID" value="VVE59138.1"/>
    <property type="molecule type" value="Genomic_DNA"/>
</dbReference>
<dbReference type="PROSITE" id="PS51257">
    <property type="entry name" value="PROKAR_LIPOPROTEIN"/>
    <property type="match status" value="1"/>
</dbReference>
<name>A0A5E4ZE37_9BURK</name>
<evidence type="ECO:0008006" key="4">
    <source>
        <dbReference type="Google" id="ProtNLM"/>
    </source>
</evidence>
<evidence type="ECO:0000313" key="3">
    <source>
        <dbReference type="Proteomes" id="UP000343317"/>
    </source>
</evidence>
<feature type="signal peptide" evidence="1">
    <location>
        <begin position="1"/>
        <end position="19"/>
    </location>
</feature>
<proteinExistence type="predicted"/>
<dbReference type="RefSeq" id="WP_150624792.1">
    <property type="nucleotide sequence ID" value="NZ_CABPSM010000047.1"/>
</dbReference>
<protein>
    <recommendedName>
        <fullName evidence="4">Lipoprotein</fullName>
    </recommendedName>
</protein>
<evidence type="ECO:0000256" key="1">
    <source>
        <dbReference type="SAM" id="SignalP"/>
    </source>
</evidence>